<dbReference type="Proteomes" id="UP000000463">
    <property type="component" value="Segment"/>
</dbReference>
<dbReference type="Gene3D" id="3.40.50.300">
    <property type="entry name" value="P-loop containing nucleotide triphosphate hydrolases"/>
    <property type="match status" value="1"/>
</dbReference>
<keyword evidence="1" id="KW-0418">Kinase</keyword>
<accession>K4K684</accession>
<protein>
    <submittedName>
        <fullName evidence="1">Putative dNMP kinase</fullName>
    </submittedName>
</protein>
<sequence>MSKIIAFTGLRGHGKDTAARALVRDYGYVQVNFADPLRKVCNLVYGVTFDEMLDPVLKEKALDRWPYKSPRELLQQIGTDMFRAYIDDTWVQAWKNEVTAILEGRKVNGFGGVREAAGVVCSDCRFLNEAAMIASLGGTLIKIEDPRKRAKLKLDERSLHQSEVEIDQLQVNWTITNDRGIRDLELAATCFADA</sequence>
<name>K4K684_9CAUD</name>
<dbReference type="RefSeq" id="YP_006988386.1">
    <property type="nucleotide sequence ID" value="NC_019406.1"/>
</dbReference>
<dbReference type="OrthoDB" id="17941at10239"/>
<organism evidence="1 2">
    <name type="scientific">Caulobacter phage CcrColossus</name>
    <dbReference type="NCBI Taxonomy" id="1211640"/>
    <lineage>
        <taxon>Viruses</taxon>
        <taxon>Duplodnaviria</taxon>
        <taxon>Heunggongvirae</taxon>
        <taxon>Uroviricota</taxon>
        <taxon>Caudoviricetes</taxon>
        <taxon>Jeanschmidtviridae</taxon>
        <taxon>Colossusvirus</taxon>
        <taxon>Colossusvirus colossus</taxon>
    </lineage>
</organism>
<dbReference type="KEGG" id="vg:13995080"/>
<dbReference type="GO" id="GO:0016301">
    <property type="term" value="F:kinase activity"/>
    <property type="evidence" value="ECO:0007669"/>
    <property type="project" value="UniProtKB-KW"/>
</dbReference>
<evidence type="ECO:0000313" key="2">
    <source>
        <dbReference type="Proteomes" id="UP000000463"/>
    </source>
</evidence>
<keyword evidence="2" id="KW-1185">Reference proteome</keyword>
<keyword evidence="1" id="KW-0808">Transferase</keyword>
<dbReference type="SUPFAM" id="SSF52540">
    <property type="entry name" value="P-loop containing nucleoside triphosphate hydrolases"/>
    <property type="match status" value="1"/>
</dbReference>
<dbReference type="EMBL" id="JX100810">
    <property type="protein sequence ID" value="AFU88022.1"/>
    <property type="molecule type" value="Genomic_DNA"/>
</dbReference>
<dbReference type="GeneID" id="13995080"/>
<reference evidence="1 2" key="1">
    <citation type="journal article" date="2012" name="BMC Genomics">
        <title>The Caulobacter crescentus phage phiCbK: genomics of a canonical phage.</title>
        <authorList>
            <person name="Gill J.J."/>
            <person name="Berry J.D."/>
            <person name="Russell W.K."/>
            <person name="Lessor L."/>
            <person name="Escobar Garcia D.A."/>
            <person name="Hernandez D."/>
            <person name="Kane A."/>
            <person name="Keene J."/>
            <person name="Maddox M."/>
            <person name="Martin R."/>
            <person name="Mohan S."/>
            <person name="Thorn A.M."/>
            <person name="Russell D.H."/>
            <person name="Young R."/>
        </authorList>
    </citation>
    <scope>NUCLEOTIDE SEQUENCE [LARGE SCALE GENOMIC DNA]</scope>
</reference>
<evidence type="ECO:0000313" key="1">
    <source>
        <dbReference type="EMBL" id="AFU88022.1"/>
    </source>
</evidence>
<dbReference type="InterPro" id="IPR027417">
    <property type="entry name" value="P-loop_NTPase"/>
</dbReference>
<proteinExistence type="predicted"/>
<gene>
    <name evidence="1" type="ORF">CcrColossus_gp152</name>
</gene>